<sequence length="239" mass="27664">MLNVEHEFINYLVGHARFGDKFAYQRESPVGSHWQLDLDMFIMFRCRAAKLGVVCHPQWRLLLTMDELIYHELCLEFYSTFDHVVPTGKRSQSYVEFMLAGQSQVLTYDAFAKVMGLDLTHMTMKECQYRPENEHEEYEASRTNAVKLRTPWRILHTLLTRLVIPILQSGQLMTNGGILALFSMWHPAEPIHLGSLIVTSFAWCLGWNRVDTMHMGGNHHEDCPPLRSGCGAMPHRRED</sequence>
<keyword evidence="2" id="KW-1185">Reference proteome</keyword>
<organism evidence="1 2">
    <name type="scientific">Linum trigynum</name>
    <dbReference type="NCBI Taxonomy" id="586398"/>
    <lineage>
        <taxon>Eukaryota</taxon>
        <taxon>Viridiplantae</taxon>
        <taxon>Streptophyta</taxon>
        <taxon>Embryophyta</taxon>
        <taxon>Tracheophyta</taxon>
        <taxon>Spermatophyta</taxon>
        <taxon>Magnoliopsida</taxon>
        <taxon>eudicotyledons</taxon>
        <taxon>Gunneridae</taxon>
        <taxon>Pentapetalae</taxon>
        <taxon>rosids</taxon>
        <taxon>fabids</taxon>
        <taxon>Malpighiales</taxon>
        <taxon>Linaceae</taxon>
        <taxon>Linum</taxon>
    </lineage>
</organism>
<evidence type="ECO:0000313" key="2">
    <source>
        <dbReference type="Proteomes" id="UP001497516"/>
    </source>
</evidence>
<name>A0AAV2E461_9ROSI</name>
<evidence type="ECO:0000313" key="1">
    <source>
        <dbReference type="EMBL" id="CAL1380731.1"/>
    </source>
</evidence>
<accession>A0AAV2E461</accession>
<dbReference type="AlphaFoldDB" id="A0AAV2E461"/>
<dbReference type="EMBL" id="OZ034817">
    <property type="protein sequence ID" value="CAL1380731.1"/>
    <property type="molecule type" value="Genomic_DNA"/>
</dbReference>
<protein>
    <recommendedName>
        <fullName evidence="3">Aminotransferase-like plant mobile domain-containing protein</fullName>
    </recommendedName>
</protein>
<evidence type="ECO:0008006" key="3">
    <source>
        <dbReference type="Google" id="ProtNLM"/>
    </source>
</evidence>
<reference evidence="1 2" key="1">
    <citation type="submission" date="2024-04" db="EMBL/GenBank/DDBJ databases">
        <authorList>
            <person name="Fracassetti M."/>
        </authorList>
    </citation>
    <scope>NUCLEOTIDE SEQUENCE [LARGE SCALE GENOMIC DNA]</scope>
</reference>
<gene>
    <name evidence="1" type="ORF">LTRI10_LOCUS22157</name>
</gene>
<dbReference type="Proteomes" id="UP001497516">
    <property type="component" value="Chromosome 4"/>
</dbReference>
<proteinExistence type="predicted"/>